<reference evidence="15" key="2">
    <citation type="journal article" date="2007" name="PLoS Biol.">
        <title>Survey sequencing and comparative analysis of the elephant shark (Callorhinchus milii) genome.</title>
        <authorList>
            <person name="Venkatesh B."/>
            <person name="Kirkness E.F."/>
            <person name="Loh Y.H."/>
            <person name="Halpern A.L."/>
            <person name="Lee A.P."/>
            <person name="Johnson J."/>
            <person name="Dandona N."/>
            <person name="Viswanathan L.D."/>
            <person name="Tay A."/>
            <person name="Venter J.C."/>
            <person name="Strausberg R.L."/>
            <person name="Brenner S."/>
        </authorList>
    </citation>
    <scope>NUCLEOTIDE SEQUENCE [LARGE SCALE GENOMIC DNA]</scope>
</reference>
<dbReference type="OMA" id="PTWNFCK"/>
<dbReference type="SUPFAM" id="SSF52833">
    <property type="entry name" value="Thioredoxin-like"/>
    <property type="match status" value="1"/>
</dbReference>
<keyword evidence="7 12" id="KW-1133">Transmembrane helix</keyword>
<dbReference type="InterPro" id="IPR000889">
    <property type="entry name" value="Glutathione_peroxidase"/>
</dbReference>
<comment type="catalytic activity">
    <reaction evidence="1">
        <text>2 glutathione + H2O2 = glutathione disulfide + 2 H2O</text>
        <dbReference type="Rhea" id="RHEA:16833"/>
        <dbReference type="ChEBI" id="CHEBI:15377"/>
        <dbReference type="ChEBI" id="CHEBI:16240"/>
        <dbReference type="ChEBI" id="CHEBI:57925"/>
        <dbReference type="ChEBI" id="CHEBI:58297"/>
        <dbReference type="EC" id="1.11.1.9"/>
    </reaction>
</comment>
<dbReference type="FunFam" id="3.40.30.10:FF:000049">
    <property type="entry name" value="Glutathione peroxidase"/>
    <property type="match status" value="1"/>
</dbReference>
<evidence type="ECO:0000256" key="7">
    <source>
        <dbReference type="ARBA" id="ARBA00022989"/>
    </source>
</evidence>
<evidence type="ECO:0000256" key="9">
    <source>
        <dbReference type="ARBA" id="ARBA00023136"/>
    </source>
</evidence>
<organism evidence="14 15">
    <name type="scientific">Callorhinchus milii</name>
    <name type="common">Ghost shark</name>
    <dbReference type="NCBI Taxonomy" id="7868"/>
    <lineage>
        <taxon>Eukaryota</taxon>
        <taxon>Metazoa</taxon>
        <taxon>Chordata</taxon>
        <taxon>Craniata</taxon>
        <taxon>Vertebrata</taxon>
        <taxon>Chondrichthyes</taxon>
        <taxon>Holocephali</taxon>
        <taxon>Chimaeriformes</taxon>
        <taxon>Callorhinchidae</taxon>
        <taxon>Callorhinchus</taxon>
    </lineage>
</organism>
<feature type="domain" description="Thioredoxin" evidence="13">
    <location>
        <begin position="41"/>
        <end position="199"/>
    </location>
</feature>
<dbReference type="Pfam" id="PF00255">
    <property type="entry name" value="GSHPx"/>
    <property type="match status" value="1"/>
</dbReference>
<name>A0A4W3K954_CALMI</name>
<feature type="active site" evidence="10">
    <location>
        <position position="79"/>
    </location>
</feature>
<keyword evidence="6 12" id="KW-0812">Transmembrane</keyword>
<evidence type="ECO:0000256" key="6">
    <source>
        <dbReference type="ARBA" id="ARBA00022692"/>
    </source>
</evidence>
<dbReference type="Ensembl" id="ENSCMIT00000048992.1">
    <property type="protein sequence ID" value="ENSCMIP00000048318.1"/>
    <property type="gene ID" value="ENSCMIG00000019758.1"/>
</dbReference>
<reference evidence="15" key="1">
    <citation type="journal article" date="2006" name="Science">
        <title>Ancient noncoding elements conserved in the human genome.</title>
        <authorList>
            <person name="Venkatesh B."/>
            <person name="Kirkness E.F."/>
            <person name="Loh Y.H."/>
            <person name="Halpern A.L."/>
            <person name="Lee A.P."/>
            <person name="Johnson J."/>
            <person name="Dandona N."/>
            <person name="Viswanathan L.D."/>
            <person name="Tay A."/>
            <person name="Venter J.C."/>
            <person name="Strausberg R.L."/>
            <person name="Brenner S."/>
        </authorList>
    </citation>
    <scope>NUCLEOTIDE SEQUENCE [LARGE SCALE GENOMIC DNA]</scope>
</reference>
<dbReference type="RefSeq" id="XP_007890374.1">
    <property type="nucleotide sequence ID" value="XM_007892183.2"/>
</dbReference>
<dbReference type="CDD" id="cd00340">
    <property type="entry name" value="GSH_Peroxidase"/>
    <property type="match status" value="1"/>
</dbReference>
<reference evidence="15" key="3">
    <citation type="journal article" date="2014" name="Nature">
        <title>Elephant shark genome provides unique insights into gnathostome evolution.</title>
        <authorList>
            <consortium name="International Elephant Shark Genome Sequencing Consortium"/>
            <person name="Venkatesh B."/>
            <person name="Lee A.P."/>
            <person name="Ravi V."/>
            <person name="Maurya A.K."/>
            <person name="Lian M.M."/>
            <person name="Swann J.B."/>
            <person name="Ohta Y."/>
            <person name="Flajnik M.F."/>
            <person name="Sutoh Y."/>
            <person name="Kasahara M."/>
            <person name="Hoon S."/>
            <person name="Gangu V."/>
            <person name="Roy S.W."/>
            <person name="Irimia M."/>
            <person name="Korzh V."/>
            <person name="Kondrychyn I."/>
            <person name="Lim Z.W."/>
            <person name="Tay B.H."/>
            <person name="Tohari S."/>
            <person name="Kong K.W."/>
            <person name="Ho S."/>
            <person name="Lorente-Galdos B."/>
            <person name="Quilez J."/>
            <person name="Marques-Bonet T."/>
            <person name="Raney B.J."/>
            <person name="Ingham P.W."/>
            <person name="Tay A."/>
            <person name="Hillier L.W."/>
            <person name="Minx P."/>
            <person name="Boehm T."/>
            <person name="Wilson R.K."/>
            <person name="Brenner S."/>
            <person name="Warren W.C."/>
        </authorList>
    </citation>
    <scope>NUCLEOTIDE SEQUENCE [LARGE SCALE GENOMIC DNA]</scope>
</reference>
<comment type="similarity">
    <text evidence="3 11">Belongs to the glutathione peroxidase family.</text>
</comment>
<dbReference type="InterPro" id="IPR029760">
    <property type="entry name" value="GPX_CS"/>
</dbReference>
<gene>
    <name evidence="14" type="primary">LOC103177825</name>
</gene>
<dbReference type="STRING" id="7868.ENSCMIP00000048318"/>
<dbReference type="PANTHER" id="PTHR11592:SF7">
    <property type="entry name" value="GLUTATHIONE PEROXIDASE 8-RELATED"/>
    <property type="match status" value="1"/>
</dbReference>
<dbReference type="Gene3D" id="3.40.30.10">
    <property type="entry name" value="Glutaredoxin"/>
    <property type="match status" value="1"/>
</dbReference>
<dbReference type="GeneTree" id="ENSGT00940000159371"/>
<dbReference type="GO" id="GO:0033554">
    <property type="term" value="P:cellular response to stress"/>
    <property type="evidence" value="ECO:0007669"/>
    <property type="project" value="UniProtKB-ARBA"/>
</dbReference>
<reference evidence="14" key="4">
    <citation type="submission" date="2025-08" db="UniProtKB">
        <authorList>
            <consortium name="Ensembl"/>
        </authorList>
    </citation>
    <scope>IDENTIFICATION</scope>
</reference>
<dbReference type="InterPro" id="IPR013766">
    <property type="entry name" value="Thioredoxin_domain"/>
</dbReference>
<dbReference type="GO" id="GO:0006979">
    <property type="term" value="P:response to oxidative stress"/>
    <property type="evidence" value="ECO:0007669"/>
    <property type="project" value="InterPro"/>
</dbReference>
<reference evidence="14" key="5">
    <citation type="submission" date="2025-09" db="UniProtKB">
        <authorList>
            <consortium name="Ensembl"/>
        </authorList>
    </citation>
    <scope>IDENTIFICATION</scope>
</reference>
<protein>
    <recommendedName>
        <fullName evidence="4 11">Glutathione peroxidase</fullName>
    </recommendedName>
</protein>
<feature type="transmembrane region" description="Helical" evidence="12">
    <location>
        <begin position="18"/>
        <end position="37"/>
    </location>
</feature>
<comment type="subcellular location">
    <subcellularLocation>
        <location evidence="2">Membrane</location>
        <topology evidence="2">Single-pass membrane protein</topology>
    </subcellularLocation>
</comment>
<proteinExistence type="inferred from homology"/>
<evidence type="ECO:0000313" key="14">
    <source>
        <dbReference type="Ensembl" id="ENSCMIP00000048318.1"/>
    </source>
</evidence>
<dbReference type="FunCoup" id="A0A4W3K954">
    <property type="interactions" value="18"/>
</dbReference>
<evidence type="ECO:0000256" key="12">
    <source>
        <dbReference type="SAM" id="Phobius"/>
    </source>
</evidence>
<dbReference type="PRINTS" id="PR01011">
    <property type="entry name" value="GLUTPROXDASE"/>
</dbReference>
<evidence type="ECO:0000256" key="4">
    <source>
        <dbReference type="ARBA" id="ARBA00012310"/>
    </source>
</evidence>
<evidence type="ECO:0000256" key="8">
    <source>
        <dbReference type="ARBA" id="ARBA00023002"/>
    </source>
</evidence>
<evidence type="ECO:0000313" key="15">
    <source>
        <dbReference type="Proteomes" id="UP000314986"/>
    </source>
</evidence>
<keyword evidence="5 11" id="KW-0575">Peroxidase</keyword>
<keyword evidence="15" id="KW-1185">Reference proteome</keyword>
<evidence type="ECO:0000256" key="10">
    <source>
        <dbReference type="PIRSR" id="PIRSR000303-1"/>
    </source>
</evidence>
<dbReference type="GeneID" id="103177825"/>
<evidence type="ECO:0000256" key="2">
    <source>
        <dbReference type="ARBA" id="ARBA00004167"/>
    </source>
</evidence>
<dbReference type="PIRSF" id="PIRSF000303">
    <property type="entry name" value="Glutathion_perox"/>
    <property type="match status" value="1"/>
</dbReference>
<dbReference type="OrthoDB" id="446890at2759"/>
<evidence type="ECO:0000256" key="5">
    <source>
        <dbReference type="ARBA" id="ARBA00022559"/>
    </source>
</evidence>
<dbReference type="PROSITE" id="PS51352">
    <property type="entry name" value="THIOREDOXIN_2"/>
    <property type="match status" value="1"/>
</dbReference>
<dbReference type="AlphaFoldDB" id="A0A4W3K954"/>
<dbReference type="PROSITE" id="PS51355">
    <property type="entry name" value="GLUTATHIONE_PEROXID_3"/>
    <property type="match status" value="1"/>
</dbReference>
<evidence type="ECO:0000259" key="13">
    <source>
        <dbReference type="PROSITE" id="PS51352"/>
    </source>
</evidence>
<keyword evidence="9 12" id="KW-0472">Membrane</keyword>
<dbReference type="KEGG" id="cmk:103177825"/>
<dbReference type="PANTHER" id="PTHR11592">
    <property type="entry name" value="GLUTATHIONE PEROXIDASE"/>
    <property type="match status" value="1"/>
</dbReference>
<evidence type="ECO:0000256" key="1">
    <source>
        <dbReference type="ARBA" id="ARBA00000217"/>
    </source>
</evidence>
<keyword evidence="8 11" id="KW-0560">Oxidoreductase</keyword>
<evidence type="ECO:0000256" key="3">
    <source>
        <dbReference type="ARBA" id="ARBA00006926"/>
    </source>
</evidence>
<dbReference type="GO" id="GO:0004602">
    <property type="term" value="F:glutathione peroxidase activity"/>
    <property type="evidence" value="ECO:0007669"/>
    <property type="project" value="UniProtKB-EC"/>
</dbReference>
<dbReference type="NCBIfam" id="TIGR02540">
    <property type="entry name" value="gpx7"/>
    <property type="match status" value="1"/>
</dbReference>
<accession>A0A4W3K954</accession>
<dbReference type="PROSITE" id="PS00763">
    <property type="entry name" value="GLUTATHIONE_PEROXID_2"/>
    <property type="match status" value="1"/>
</dbReference>
<dbReference type="GO" id="GO:0005788">
    <property type="term" value="C:endoplasmic reticulum lumen"/>
    <property type="evidence" value="ECO:0007669"/>
    <property type="project" value="UniProtKB-ARBA"/>
</dbReference>
<evidence type="ECO:0000256" key="11">
    <source>
        <dbReference type="RuleBase" id="RU000499"/>
    </source>
</evidence>
<sequence length="209" mass="23720">MESVSAVLLKCSAPKARIFVVFTCMLVCTSLLCLLQLKLFSHRKQSFYSFEVQNSKGKTVSLEKYRGKASLVVNVASQCEHTELSYRSLQQLQKELGPMHFNVLAFPCNQFGDSEPGSNYDIESFAKANYGVTFPIFSKIKVLGSEAHPAFRFLVDSTNKEPRWNFWKYLVNPEGQVIKVWKTEEPLAAIKQEVSALVAKIILKKREEL</sequence>
<dbReference type="InterPro" id="IPR013376">
    <property type="entry name" value="Glut_perox_Gpx7"/>
</dbReference>
<dbReference type="GO" id="GO:0016020">
    <property type="term" value="C:membrane"/>
    <property type="evidence" value="ECO:0007669"/>
    <property type="project" value="UniProtKB-SubCell"/>
</dbReference>
<dbReference type="InParanoid" id="A0A4W3K954"/>
<dbReference type="InterPro" id="IPR036249">
    <property type="entry name" value="Thioredoxin-like_sf"/>
</dbReference>
<dbReference type="Proteomes" id="UP000314986">
    <property type="component" value="Unassembled WGS sequence"/>
</dbReference>